<name>A0AAD7EM47_9AGAR</name>
<organism evidence="2 3">
    <name type="scientific">Mycena albidolilacea</name>
    <dbReference type="NCBI Taxonomy" id="1033008"/>
    <lineage>
        <taxon>Eukaryota</taxon>
        <taxon>Fungi</taxon>
        <taxon>Dikarya</taxon>
        <taxon>Basidiomycota</taxon>
        <taxon>Agaricomycotina</taxon>
        <taxon>Agaricomycetes</taxon>
        <taxon>Agaricomycetidae</taxon>
        <taxon>Agaricales</taxon>
        <taxon>Marasmiineae</taxon>
        <taxon>Mycenaceae</taxon>
        <taxon>Mycena</taxon>
    </lineage>
</organism>
<comment type="caution">
    <text evidence="2">The sequence shown here is derived from an EMBL/GenBank/DDBJ whole genome shotgun (WGS) entry which is preliminary data.</text>
</comment>
<dbReference type="InterPro" id="IPR011333">
    <property type="entry name" value="SKP1/BTB/POZ_sf"/>
</dbReference>
<dbReference type="AlphaFoldDB" id="A0AAD7EM47"/>
<accession>A0AAD7EM47</accession>
<dbReference type="EMBL" id="JARIHO010000032">
    <property type="protein sequence ID" value="KAJ7334703.1"/>
    <property type="molecule type" value="Genomic_DNA"/>
</dbReference>
<evidence type="ECO:0008006" key="4">
    <source>
        <dbReference type="Google" id="ProtNLM"/>
    </source>
</evidence>
<gene>
    <name evidence="2" type="ORF">DFH08DRAFT_939494</name>
</gene>
<evidence type="ECO:0000313" key="2">
    <source>
        <dbReference type="EMBL" id="KAJ7334703.1"/>
    </source>
</evidence>
<reference evidence="2" key="1">
    <citation type="submission" date="2023-03" db="EMBL/GenBank/DDBJ databases">
        <title>Massive genome expansion in bonnet fungi (Mycena s.s.) driven by repeated elements and novel gene families across ecological guilds.</title>
        <authorList>
            <consortium name="Lawrence Berkeley National Laboratory"/>
            <person name="Harder C.B."/>
            <person name="Miyauchi S."/>
            <person name="Viragh M."/>
            <person name="Kuo A."/>
            <person name="Thoen E."/>
            <person name="Andreopoulos B."/>
            <person name="Lu D."/>
            <person name="Skrede I."/>
            <person name="Drula E."/>
            <person name="Henrissat B."/>
            <person name="Morin E."/>
            <person name="Kohler A."/>
            <person name="Barry K."/>
            <person name="LaButti K."/>
            <person name="Morin E."/>
            <person name="Salamov A."/>
            <person name="Lipzen A."/>
            <person name="Mereny Z."/>
            <person name="Hegedus B."/>
            <person name="Baldrian P."/>
            <person name="Stursova M."/>
            <person name="Weitz H."/>
            <person name="Taylor A."/>
            <person name="Grigoriev I.V."/>
            <person name="Nagy L.G."/>
            <person name="Martin F."/>
            <person name="Kauserud H."/>
        </authorList>
    </citation>
    <scope>NUCLEOTIDE SEQUENCE</scope>
    <source>
        <strain evidence="2">CBHHK002</strain>
    </source>
</reference>
<proteinExistence type="predicted"/>
<evidence type="ECO:0000313" key="3">
    <source>
        <dbReference type="Proteomes" id="UP001218218"/>
    </source>
</evidence>
<dbReference type="Proteomes" id="UP001218218">
    <property type="component" value="Unassembled WGS sequence"/>
</dbReference>
<sequence length="388" mass="43266">MEGDTPALSMLASRPRKRPRTESFDADADATLIEEPASVKVVRDPVYYNPSGDCKIRVDDTLFCVHRFLLERDSSTFQTMFQLPQGVSQPQGSTDEDPIVLVGDTVAQFRALCWALYALPDEIVKESTAKDSIEKLTEVATISHKYQLAAFQSWSMGSIRQHCQGMRSSESDGRFHPYLNICPPHLLPLFLRLSVLYGEDALLSRVVSAWVSRLGTTSPSSPCYLPVSAFSTALQSGEENHLREFLGRLYYVRLQVAHSTPSHSVPLTELPFQELEPRHLQRILRGSYLLSTTWQNIISSIPELSRDSKCYQHYTCVPEWNKLWAEASTKGGAADVHCKLDWVSAHLHSGLDGSAKIAPSCADKGKGIVENLIKQMKQVLPGYFLGPP</sequence>
<evidence type="ECO:0000256" key="1">
    <source>
        <dbReference type="SAM" id="MobiDB-lite"/>
    </source>
</evidence>
<keyword evidence="3" id="KW-1185">Reference proteome</keyword>
<dbReference type="Gene3D" id="3.30.710.10">
    <property type="entry name" value="Potassium Channel Kv1.1, Chain A"/>
    <property type="match status" value="1"/>
</dbReference>
<protein>
    <recommendedName>
        <fullName evidence="4">BTB domain-containing protein</fullName>
    </recommendedName>
</protein>
<feature type="region of interest" description="Disordered" evidence="1">
    <location>
        <begin position="1"/>
        <end position="29"/>
    </location>
</feature>